<evidence type="ECO:0000313" key="1">
    <source>
        <dbReference type="EMBL" id="MCA0133083.1"/>
    </source>
</evidence>
<evidence type="ECO:0000313" key="2">
    <source>
        <dbReference type="Proteomes" id="UP001198901"/>
    </source>
</evidence>
<dbReference type="InterPro" id="IPR012505">
    <property type="entry name" value="YbbR"/>
</dbReference>
<reference evidence="2" key="1">
    <citation type="submission" date="2023-07" db="EMBL/GenBank/DDBJ databases">
        <authorList>
            <person name="Yue Y."/>
        </authorList>
    </citation>
    <scope>NUCLEOTIDE SEQUENCE [LARGE SCALE GENOMIC DNA]</scope>
    <source>
        <strain evidence="2">D23</strain>
    </source>
</reference>
<dbReference type="Gene3D" id="2.170.120.30">
    <property type="match status" value="1"/>
</dbReference>
<dbReference type="PANTHER" id="PTHR37804">
    <property type="entry name" value="CDAA REGULATORY PROTEIN CDAR"/>
    <property type="match status" value="1"/>
</dbReference>
<dbReference type="Pfam" id="PF07949">
    <property type="entry name" value="YbbR"/>
    <property type="match status" value="1"/>
</dbReference>
<proteinExistence type="predicted"/>
<dbReference type="InterPro" id="IPR053154">
    <property type="entry name" value="c-di-AMP_regulator"/>
</dbReference>
<organism evidence="1 2">
    <name type="scientific">Winogradskyella alexanderae</name>
    <dbReference type="NCBI Taxonomy" id="2877123"/>
    <lineage>
        <taxon>Bacteria</taxon>
        <taxon>Pseudomonadati</taxon>
        <taxon>Bacteroidota</taxon>
        <taxon>Flavobacteriia</taxon>
        <taxon>Flavobacteriales</taxon>
        <taxon>Flavobacteriaceae</taxon>
        <taxon>Winogradskyella</taxon>
    </lineage>
</organism>
<name>A0ABS7XST1_9FLAO</name>
<protein>
    <submittedName>
        <fullName evidence="1">YbbR-like domain-containing protein</fullName>
    </submittedName>
</protein>
<keyword evidence="2" id="KW-1185">Reference proteome</keyword>
<dbReference type="PANTHER" id="PTHR37804:SF1">
    <property type="entry name" value="CDAA REGULATORY PROTEIN CDAR"/>
    <property type="match status" value="1"/>
</dbReference>
<sequence>MKAKISDFLKRRNAKRFSIFFVLAFVFLIFSKLSNDYKQNIVVSIKLDDLDEEIVIENDSLNKLLVYVKAKGFTLVPFLFKDSKEIRLDAKKHFIIKRNEFIFDVQRQRYLIEDQLGKAYNLLTVKPDTLRIKFSKLAFKYVPVEIRQEIKYGLGYDLVGELNKNVDSVKIVGAESKLDTIHIVHTEVLNLSEVNTNIKENLNLDVSNFGSIQVSPEMISVNGVVERFTEGNVEVPVIIKNVPSDLNINYFPKTVSVVFYVNLNNFNQVKPSDFKVECDFMDITQNKQYLVPKVIDKPNFVKRAIVKQNRIDFIKL</sequence>
<accession>A0ABS7XST1</accession>
<dbReference type="Proteomes" id="UP001198901">
    <property type="component" value="Unassembled WGS sequence"/>
</dbReference>
<comment type="caution">
    <text evidence="1">The sequence shown here is derived from an EMBL/GenBank/DDBJ whole genome shotgun (WGS) entry which is preliminary data.</text>
</comment>
<dbReference type="RefSeq" id="WP_224529319.1">
    <property type="nucleotide sequence ID" value="NZ_JAIUJR010000007.1"/>
</dbReference>
<gene>
    <name evidence="1" type="ORF">LBU54_10855</name>
</gene>
<dbReference type="EMBL" id="JAIUJR010000007">
    <property type="protein sequence ID" value="MCA0133083.1"/>
    <property type="molecule type" value="Genomic_DNA"/>
</dbReference>